<evidence type="ECO:0000256" key="2">
    <source>
        <dbReference type="ARBA" id="ARBA00022723"/>
    </source>
</evidence>
<accession>A0A366D181</accession>
<keyword evidence="2" id="KW-0479">Metal-binding</keyword>
<dbReference type="PANTHER" id="PTHR42813">
    <property type="entry name" value="ZINC-TYPE ALCOHOL DEHYDROGENASE-LIKE"/>
    <property type="match status" value="1"/>
</dbReference>
<evidence type="ECO:0000313" key="6">
    <source>
        <dbReference type="Proteomes" id="UP000252586"/>
    </source>
</evidence>
<dbReference type="Gene3D" id="3.90.180.10">
    <property type="entry name" value="Medium-chain alcohol dehydrogenases, catalytic domain"/>
    <property type="match status" value="1"/>
</dbReference>
<dbReference type="SUPFAM" id="SSF50129">
    <property type="entry name" value="GroES-like"/>
    <property type="match status" value="1"/>
</dbReference>
<dbReference type="EMBL" id="QNRE01000018">
    <property type="protein sequence ID" value="RBO83665.1"/>
    <property type="molecule type" value="Genomic_DNA"/>
</dbReference>
<gene>
    <name evidence="5" type="ORF">DFR74_11890</name>
</gene>
<organism evidence="5 6">
    <name type="scientific">Nocardia puris</name>
    <dbReference type="NCBI Taxonomy" id="208602"/>
    <lineage>
        <taxon>Bacteria</taxon>
        <taxon>Bacillati</taxon>
        <taxon>Actinomycetota</taxon>
        <taxon>Actinomycetes</taxon>
        <taxon>Mycobacteriales</taxon>
        <taxon>Nocardiaceae</taxon>
        <taxon>Nocardia</taxon>
    </lineage>
</organism>
<reference evidence="5 6" key="1">
    <citation type="submission" date="2018-06" db="EMBL/GenBank/DDBJ databases">
        <title>Genomic Encyclopedia of Type Strains, Phase IV (KMG-IV): sequencing the most valuable type-strain genomes for metagenomic binning, comparative biology and taxonomic classification.</title>
        <authorList>
            <person name="Goeker M."/>
        </authorList>
    </citation>
    <scope>NUCLEOTIDE SEQUENCE [LARGE SCALE GENOMIC DNA]</scope>
    <source>
        <strain evidence="5 6">DSM 44599</strain>
    </source>
</reference>
<dbReference type="RefSeq" id="WP_084537835.1">
    <property type="nucleotide sequence ID" value="NZ_CP107943.1"/>
</dbReference>
<dbReference type="PANTHER" id="PTHR42813:SF7">
    <property type="entry name" value="ALCOHOL DEHYDROGENASE (ZN-DEPENDENT)-RELATED"/>
    <property type="match status" value="1"/>
</dbReference>
<dbReference type="Pfam" id="PF08240">
    <property type="entry name" value="ADH_N"/>
    <property type="match status" value="1"/>
</dbReference>
<dbReference type="STRING" id="1210090.GCA_001613185_04197"/>
<keyword evidence="3" id="KW-0862">Zinc</keyword>
<evidence type="ECO:0000313" key="5">
    <source>
        <dbReference type="EMBL" id="RBO83665.1"/>
    </source>
</evidence>
<protein>
    <submittedName>
        <fullName evidence="5">Alcohol dehydrogenase</fullName>
    </submittedName>
</protein>
<comment type="cofactor">
    <cofactor evidence="1">
        <name>Zn(2+)</name>
        <dbReference type="ChEBI" id="CHEBI:29105"/>
    </cofactor>
</comment>
<sequence length="425" mass="45194">MTVESETITPAARVCGIPEGNRHRPRGWPGHLAAVATSGSAIPAARIMLEHSARERFRRLRGAVAERGDRSRGTMRALVASPGGRLRWRDVARPRLPGPGAALVHPIAAATCDLDRPMALGRTPFPLPMHFGHECVAEVVEIGEEVTTVRPGDRVVVPFQINCGTCGPCTSGLTANCVGVPPISMFGFGLTGGHWGGTFSDLLAVPFADAMLVPLPDGIDPAAAASVADNVTDGYRAIAPRLPELLARDADAQVVVFADVARRPPFSASVALYAGLVARALGARTVHLVDRRPHVRRHAEALGLHAHQLEGRRSIGRAALVVDTSGVSAGLNMAVRQTAPDGVCLSLASLHRISRIPTALMYGRNITLELARSHARAHIPAVLDLMRDGRLAPQDVTTHLGAFDRADRHITDHVRGEATKTILVE</sequence>
<dbReference type="InterPro" id="IPR011032">
    <property type="entry name" value="GroES-like_sf"/>
</dbReference>
<proteinExistence type="predicted"/>
<feature type="domain" description="Alcohol dehydrogenase-like N-terminal" evidence="4">
    <location>
        <begin position="98"/>
        <end position="216"/>
    </location>
</feature>
<dbReference type="InterPro" id="IPR036291">
    <property type="entry name" value="NAD(P)-bd_dom_sf"/>
</dbReference>
<keyword evidence="6" id="KW-1185">Reference proteome</keyword>
<dbReference type="InterPro" id="IPR013154">
    <property type="entry name" value="ADH-like_N"/>
</dbReference>
<dbReference type="Gene3D" id="3.40.50.720">
    <property type="entry name" value="NAD(P)-binding Rossmann-like Domain"/>
    <property type="match status" value="1"/>
</dbReference>
<dbReference type="Proteomes" id="UP000252586">
    <property type="component" value="Unassembled WGS sequence"/>
</dbReference>
<dbReference type="OrthoDB" id="241504at2"/>
<comment type="caution">
    <text evidence="5">The sequence shown here is derived from an EMBL/GenBank/DDBJ whole genome shotgun (WGS) entry which is preliminary data.</text>
</comment>
<evidence type="ECO:0000259" key="4">
    <source>
        <dbReference type="Pfam" id="PF08240"/>
    </source>
</evidence>
<evidence type="ECO:0000256" key="1">
    <source>
        <dbReference type="ARBA" id="ARBA00001947"/>
    </source>
</evidence>
<name>A0A366D181_9NOCA</name>
<dbReference type="SUPFAM" id="SSF51735">
    <property type="entry name" value="NAD(P)-binding Rossmann-fold domains"/>
    <property type="match status" value="1"/>
</dbReference>
<dbReference type="AlphaFoldDB" id="A0A366D181"/>
<dbReference type="GO" id="GO:0046872">
    <property type="term" value="F:metal ion binding"/>
    <property type="evidence" value="ECO:0007669"/>
    <property type="project" value="UniProtKB-KW"/>
</dbReference>
<evidence type="ECO:0000256" key="3">
    <source>
        <dbReference type="ARBA" id="ARBA00022833"/>
    </source>
</evidence>